<evidence type="ECO:0000313" key="2">
    <source>
        <dbReference type="EMBL" id="KAJ8881239.1"/>
    </source>
</evidence>
<dbReference type="InterPro" id="IPR036397">
    <property type="entry name" value="RNaseH_sf"/>
</dbReference>
<feature type="compositionally biased region" description="Pro residues" evidence="1">
    <location>
        <begin position="172"/>
        <end position="182"/>
    </location>
</feature>
<organism evidence="2 3">
    <name type="scientific">Dryococelus australis</name>
    <dbReference type="NCBI Taxonomy" id="614101"/>
    <lineage>
        <taxon>Eukaryota</taxon>
        <taxon>Metazoa</taxon>
        <taxon>Ecdysozoa</taxon>
        <taxon>Arthropoda</taxon>
        <taxon>Hexapoda</taxon>
        <taxon>Insecta</taxon>
        <taxon>Pterygota</taxon>
        <taxon>Neoptera</taxon>
        <taxon>Polyneoptera</taxon>
        <taxon>Phasmatodea</taxon>
        <taxon>Verophasmatodea</taxon>
        <taxon>Anareolatae</taxon>
        <taxon>Phasmatidae</taxon>
        <taxon>Eurycanthinae</taxon>
        <taxon>Dryococelus</taxon>
    </lineage>
</organism>
<dbReference type="EMBL" id="JARBHB010000006">
    <property type="protein sequence ID" value="KAJ8881239.1"/>
    <property type="molecule type" value="Genomic_DNA"/>
</dbReference>
<evidence type="ECO:0000256" key="1">
    <source>
        <dbReference type="SAM" id="MobiDB-lite"/>
    </source>
</evidence>
<reference evidence="2 3" key="1">
    <citation type="submission" date="2023-02" db="EMBL/GenBank/DDBJ databases">
        <title>LHISI_Scaffold_Assembly.</title>
        <authorList>
            <person name="Stuart O.P."/>
            <person name="Cleave R."/>
            <person name="Magrath M.J.L."/>
            <person name="Mikheyev A.S."/>
        </authorList>
    </citation>
    <scope>NUCLEOTIDE SEQUENCE [LARGE SCALE GENOMIC DNA]</scope>
    <source>
        <strain evidence="2">Daus_M_001</strain>
        <tissue evidence="2">Leg muscle</tissue>
    </source>
</reference>
<keyword evidence="3" id="KW-1185">Reference proteome</keyword>
<feature type="region of interest" description="Disordered" evidence="1">
    <location>
        <begin position="172"/>
        <end position="194"/>
    </location>
</feature>
<comment type="caution">
    <text evidence="2">The sequence shown here is derived from an EMBL/GenBank/DDBJ whole genome shotgun (WGS) entry which is preliminary data.</text>
</comment>
<evidence type="ECO:0000313" key="3">
    <source>
        <dbReference type="Proteomes" id="UP001159363"/>
    </source>
</evidence>
<protein>
    <submittedName>
        <fullName evidence="2">Uncharacterized protein</fullName>
    </submittedName>
</protein>
<dbReference type="Proteomes" id="UP001159363">
    <property type="component" value="Chromosome 5"/>
</dbReference>
<proteinExistence type="predicted"/>
<dbReference type="Gene3D" id="3.30.420.10">
    <property type="entry name" value="Ribonuclease H-like superfamily/Ribonuclease H"/>
    <property type="match status" value="1"/>
</dbReference>
<sequence length="577" mass="63969">MRSRRCTSTHWPARSLYPSPIENTWEMMGRHLVRSAMPATNLNQLKQQVELKWNTISQDDTRRHYDRLCARLQNCIVAQGAPISVLASETPSQLNLMVDCATLELCVAILVRSLYLPMIVKLLIYLIGMIQEGSSIFGKRQPWAGVPRPRAGRKASAPTGVCGDAGTLYQCPPSPPSRPAPRPADEAACRQPAQQPSRLLTFPAYAAKSSRPLRSKIKSLANKMLDAHAFGATVAERLARSPPTKANRVQSPAGSPDFCERKSCRTMPLVGGFFSGISRFPASSLRRCFILTSITLIGSQDLAVKSRPNLFTHSSTHLTKAATSERSLPTKTYWVLSPDFRTNGNLQDDDRRLDRFARGSSVPPPLSSNAAPYPPRFTLLGTQDPSRTSSGLAIRERRPCALGLKQYTSTRVDVVAVNRVRQTSWERKGKGMRTSLLLPPGRRYRIPYAANIREPSSKQGSTEAVLKSDWLKLGVTTYCWRAVLRFEGRQLLSLGSEGGQQESTTVIAFGRPARTMRANRVSIEQRRNERVGGIGDHLENRPASGIVRHDSHMKVPLCAVRQRIVVSPTHETSFLQL</sequence>
<accession>A0ABQ9HAE0</accession>
<gene>
    <name evidence="2" type="ORF">PR048_017713</name>
</gene>
<name>A0ABQ9HAE0_9NEOP</name>